<reference evidence="1 2" key="1">
    <citation type="submission" date="2019-03" db="EMBL/GenBank/DDBJ databases">
        <title>Genomic Encyclopedia of Archaeal and Bacterial Type Strains, Phase II (KMG-II): from individual species to whole genera.</title>
        <authorList>
            <person name="Goeker M."/>
        </authorList>
    </citation>
    <scope>NUCLEOTIDE SEQUENCE [LARGE SCALE GENOMIC DNA]</scope>
    <source>
        <strain evidence="1 2">ATCC 25309</strain>
    </source>
</reference>
<protein>
    <submittedName>
        <fullName evidence="1">Uncharacterized protein</fullName>
    </submittedName>
</protein>
<dbReference type="EMBL" id="SOCA01000003">
    <property type="protein sequence ID" value="TDU71282.1"/>
    <property type="molecule type" value="Genomic_DNA"/>
</dbReference>
<organism evidence="1 2">
    <name type="scientific">Prosthecobacter fusiformis</name>
    <dbReference type="NCBI Taxonomy" id="48464"/>
    <lineage>
        <taxon>Bacteria</taxon>
        <taxon>Pseudomonadati</taxon>
        <taxon>Verrucomicrobiota</taxon>
        <taxon>Verrucomicrobiia</taxon>
        <taxon>Verrucomicrobiales</taxon>
        <taxon>Verrucomicrobiaceae</taxon>
        <taxon>Prosthecobacter</taxon>
    </lineage>
</organism>
<comment type="caution">
    <text evidence="1">The sequence shown here is derived from an EMBL/GenBank/DDBJ whole genome shotgun (WGS) entry which is preliminary data.</text>
</comment>
<evidence type="ECO:0000313" key="2">
    <source>
        <dbReference type="Proteomes" id="UP000295662"/>
    </source>
</evidence>
<accession>A0A4R7RZD2</accession>
<sequence>MNSQFFWMCNNNAIETHVFIFDFYKHIKNVSLQRRNRLKQLI</sequence>
<keyword evidence="2" id="KW-1185">Reference proteome</keyword>
<dbReference type="Proteomes" id="UP000295662">
    <property type="component" value="Unassembled WGS sequence"/>
</dbReference>
<proteinExistence type="predicted"/>
<evidence type="ECO:0000313" key="1">
    <source>
        <dbReference type="EMBL" id="TDU71282.1"/>
    </source>
</evidence>
<dbReference type="AlphaFoldDB" id="A0A4R7RZD2"/>
<name>A0A4R7RZD2_9BACT</name>
<gene>
    <name evidence="1" type="ORF">EI77_02404</name>
</gene>